<dbReference type="SUPFAM" id="SSF53756">
    <property type="entry name" value="UDP-Glycosyltransferase/glycogen phosphorylase"/>
    <property type="match status" value="1"/>
</dbReference>
<dbReference type="PANTHER" id="PTHR12526">
    <property type="entry name" value="GLYCOSYLTRANSFERASE"/>
    <property type="match status" value="1"/>
</dbReference>
<accession>A0A8J7FMQ4</accession>
<organism evidence="3 4">
    <name type="scientific">Pontibacterium sinense</name>
    <dbReference type="NCBI Taxonomy" id="2781979"/>
    <lineage>
        <taxon>Bacteria</taxon>
        <taxon>Pseudomonadati</taxon>
        <taxon>Pseudomonadota</taxon>
        <taxon>Gammaproteobacteria</taxon>
        <taxon>Oceanospirillales</taxon>
        <taxon>Oceanospirillaceae</taxon>
        <taxon>Pontibacterium</taxon>
    </lineage>
</organism>
<dbReference type="AlphaFoldDB" id="A0A8J7FMQ4"/>
<evidence type="ECO:0000259" key="1">
    <source>
        <dbReference type="Pfam" id="PF00534"/>
    </source>
</evidence>
<feature type="domain" description="Glycosyltransferase subfamily 4-like N-terminal" evidence="2">
    <location>
        <begin position="105"/>
        <end position="205"/>
    </location>
</feature>
<dbReference type="Proteomes" id="UP000640333">
    <property type="component" value="Unassembled WGS sequence"/>
</dbReference>
<dbReference type="InterPro" id="IPR001296">
    <property type="entry name" value="Glyco_trans_1"/>
</dbReference>
<dbReference type="CDD" id="cd03801">
    <property type="entry name" value="GT4_PimA-like"/>
    <property type="match status" value="1"/>
</dbReference>
<dbReference type="InterPro" id="IPR028098">
    <property type="entry name" value="Glyco_trans_4-like_N"/>
</dbReference>
<dbReference type="PANTHER" id="PTHR12526:SF630">
    <property type="entry name" value="GLYCOSYLTRANSFERASE"/>
    <property type="match status" value="1"/>
</dbReference>
<gene>
    <name evidence="3" type="ORF">IOQ59_17950</name>
</gene>
<protein>
    <submittedName>
        <fullName evidence="3">Glycosyltransferase family 4 protein</fullName>
    </submittedName>
</protein>
<sequence>MAKNRVIFLNSIFPVLSETFLFSQYTKMLDEGMAMDLVSSHRPDASQVHPGMESVQKQVDYLCDAGAAEVASAHLHCLLKYPTGYLGSLARMFSVEEKPVTTLKHISGAALTLKRYADSAEPRWVHSHFTYGATSIAMWMKRIAGLPFSLTLHGSDLTFDNPPDLEKKLEEADLVVCISQYNVDYVKEHFPTVVEDKLVVLPLGVAPLAEPPKPQVYDSNRPLRMLSVGRLSTQKAQEYLVRACAQLRDKGLSFECLLVGEGPQREFIESEVQRLGLQAEVKLLGARYHSDVLEMYKEADLFVMSSVAEGMPIVLMEAMQAGVPVLSTAISGIPELLDYGKAGILVPPASDDALAESMEAVIKGEIDLEKLRQQAIEHIAHSFDQGKNAVRFQNLLEDRGIAEEKVASRVTN</sequence>
<dbReference type="Gene3D" id="3.40.50.2000">
    <property type="entry name" value="Glycogen Phosphorylase B"/>
    <property type="match status" value="2"/>
</dbReference>
<reference evidence="3" key="1">
    <citation type="submission" date="2020-10" db="EMBL/GenBank/DDBJ databases">
        <title>Bacterium isolated from coastal waters sediment.</title>
        <authorList>
            <person name="Chen R.-J."/>
            <person name="Lu D.-C."/>
            <person name="Zhu K.-L."/>
            <person name="Du Z.-J."/>
        </authorList>
    </citation>
    <scope>NUCLEOTIDE SEQUENCE</scope>
    <source>
        <strain evidence="3">N1Y112</strain>
    </source>
</reference>
<proteinExistence type="predicted"/>
<dbReference type="EMBL" id="JADEYS010000022">
    <property type="protein sequence ID" value="MBE9399148.1"/>
    <property type="molecule type" value="Genomic_DNA"/>
</dbReference>
<dbReference type="GO" id="GO:1901135">
    <property type="term" value="P:carbohydrate derivative metabolic process"/>
    <property type="evidence" value="ECO:0007669"/>
    <property type="project" value="UniProtKB-ARBA"/>
</dbReference>
<name>A0A8J7FMQ4_9GAMM</name>
<dbReference type="Pfam" id="PF13439">
    <property type="entry name" value="Glyco_transf_4"/>
    <property type="match status" value="1"/>
</dbReference>
<evidence type="ECO:0000313" key="3">
    <source>
        <dbReference type="EMBL" id="MBE9399148.1"/>
    </source>
</evidence>
<evidence type="ECO:0000313" key="4">
    <source>
        <dbReference type="Proteomes" id="UP000640333"/>
    </source>
</evidence>
<feature type="domain" description="Glycosyl transferase family 1" evidence="1">
    <location>
        <begin position="222"/>
        <end position="377"/>
    </location>
</feature>
<dbReference type="GO" id="GO:0016757">
    <property type="term" value="F:glycosyltransferase activity"/>
    <property type="evidence" value="ECO:0007669"/>
    <property type="project" value="InterPro"/>
</dbReference>
<keyword evidence="4" id="KW-1185">Reference proteome</keyword>
<dbReference type="Pfam" id="PF00534">
    <property type="entry name" value="Glycos_transf_1"/>
    <property type="match status" value="1"/>
</dbReference>
<dbReference type="RefSeq" id="WP_193954840.1">
    <property type="nucleotide sequence ID" value="NZ_JADEYS010000022.1"/>
</dbReference>
<evidence type="ECO:0000259" key="2">
    <source>
        <dbReference type="Pfam" id="PF13439"/>
    </source>
</evidence>
<comment type="caution">
    <text evidence="3">The sequence shown here is derived from an EMBL/GenBank/DDBJ whole genome shotgun (WGS) entry which is preliminary data.</text>
</comment>